<feature type="transmembrane region" description="Helical" evidence="2">
    <location>
        <begin position="498"/>
        <end position="524"/>
    </location>
</feature>
<evidence type="ECO:0000313" key="3">
    <source>
        <dbReference type="EMBL" id="PVD39196.1"/>
    </source>
</evidence>
<dbReference type="OrthoDB" id="687730at2759"/>
<organism evidence="3 4">
    <name type="scientific">Pomacea canaliculata</name>
    <name type="common">Golden apple snail</name>
    <dbReference type="NCBI Taxonomy" id="400727"/>
    <lineage>
        <taxon>Eukaryota</taxon>
        <taxon>Metazoa</taxon>
        <taxon>Spiralia</taxon>
        <taxon>Lophotrochozoa</taxon>
        <taxon>Mollusca</taxon>
        <taxon>Gastropoda</taxon>
        <taxon>Caenogastropoda</taxon>
        <taxon>Architaenioglossa</taxon>
        <taxon>Ampullarioidea</taxon>
        <taxon>Ampullariidae</taxon>
        <taxon>Pomacea</taxon>
    </lineage>
</organism>
<dbReference type="AlphaFoldDB" id="A0A2T7Q0J4"/>
<evidence type="ECO:0000256" key="1">
    <source>
        <dbReference type="SAM" id="MobiDB-lite"/>
    </source>
</evidence>
<evidence type="ECO:0008006" key="5">
    <source>
        <dbReference type="Google" id="ProtNLM"/>
    </source>
</evidence>
<accession>A0A2T7Q0J4</accession>
<sequence length="568" mass="61344">MPRGLLHNTAPTTSIRNVSSSELPALSSMGHVLVITDGEQTTGPDVSSVKGRLETAGLAVSFVLLGGQPPDDLLALARDTGGRSYYDLNGPESTAAVDALFDFLDIFNTGAFPSPVQLCSRAREVSSEKGLEGEVAIDADVGQTTVFIFSYSESAPEVSVRSPSGRFYDRRYPEYLLDARLQLIKIQVPLKAETGRWKYKAINTGIRQRISLLVLSSPANASDVPVQLTGSLINKPNVWPTTMHIIGEATQRGRPVLGLTMYATVFGPFGDPISTQLMDNGAGSDIVEDDGVYSRYFSKFTGPGLYTVRLTATGFCPEGENSSQCTPDPQYGNVERTASAGYIFITMNTSAHQSSSGSDDTEAPVRISDLRVVKTSSKNRTVVLSWRASGDDTDQETASEYEVLFAPTIADLLTLSSRVLAVTKAEVVHGNLKAPQSFGNRDLVFTVVAIDEAGNKGEHSNYVTVGLGTVPDLTDHKYWREGQFQDAVNLAPPKKQRVVIAGVLGTFSGLLLIVVLSSGAMTYVCRRKSCQPPEADEGSKMERHTNGKSSNYVLQKSTHHNGMFRHDV</sequence>
<protein>
    <recommendedName>
        <fullName evidence="5">VWFA domain-containing protein</fullName>
    </recommendedName>
</protein>
<keyword evidence="2" id="KW-0812">Transmembrane</keyword>
<keyword evidence="2" id="KW-1133">Transmembrane helix</keyword>
<keyword evidence="4" id="KW-1185">Reference proteome</keyword>
<dbReference type="STRING" id="400727.A0A2T7Q0J4"/>
<comment type="caution">
    <text evidence="3">The sequence shown here is derived from an EMBL/GenBank/DDBJ whole genome shotgun (WGS) entry which is preliminary data.</text>
</comment>
<evidence type="ECO:0000313" key="4">
    <source>
        <dbReference type="Proteomes" id="UP000245119"/>
    </source>
</evidence>
<reference evidence="3 4" key="1">
    <citation type="submission" date="2018-04" db="EMBL/GenBank/DDBJ databases">
        <title>The genome of golden apple snail Pomacea canaliculata provides insight into stress tolerance and invasive adaptation.</title>
        <authorList>
            <person name="Liu C."/>
            <person name="Liu B."/>
            <person name="Ren Y."/>
            <person name="Zhang Y."/>
            <person name="Wang H."/>
            <person name="Li S."/>
            <person name="Jiang F."/>
            <person name="Yin L."/>
            <person name="Zhang G."/>
            <person name="Qian W."/>
            <person name="Fan W."/>
        </authorList>
    </citation>
    <scope>NUCLEOTIDE SEQUENCE [LARGE SCALE GENOMIC DNA]</scope>
    <source>
        <strain evidence="3">SZHN2017</strain>
        <tissue evidence="3">Muscle</tissue>
    </source>
</reference>
<feature type="region of interest" description="Disordered" evidence="1">
    <location>
        <begin position="531"/>
        <end position="550"/>
    </location>
</feature>
<evidence type="ECO:0000256" key="2">
    <source>
        <dbReference type="SAM" id="Phobius"/>
    </source>
</evidence>
<dbReference type="Gene3D" id="2.60.40.10">
    <property type="entry name" value="Immunoglobulins"/>
    <property type="match status" value="1"/>
</dbReference>
<keyword evidence="2" id="KW-0472">Membrane</keyword>
<proteinExistence type="predicted"/>
<dbReference type="Proteomes" id="UP000245119">
    <property type="component" value="Linkage Group LG1"/>
</dbReference>
<name>A0A2T7Q0J4_POMCA</name>
<dbReference type="EMBL" id="PZQS01000001">
    <property type="protein sequence ID" value="PVD39196.1"/>
    <property type="molecule type" value="Genomic_DNA"/>
</dbReference>
<dbReference type="InterPro" id="IPR013783">
    <property type="entry name" value="Ig-like_fold"/>
</dbReference>
<gene>
    <name evidence="3" type="ORF">C0Q70_01824</name>
</gene>